<evidence type="ECO:0000313" key="2">
    <source>
        <dbReference type="Proteomes" id="UP001057402"/>
    </source>
</evidence>
<dbReference type="Proteomes" id="UP001057402">
    <property type="component" value="Chromosome 3"/>
</dbReference>
<accession>A0ACB9RNH0</accession>
<organism evidence="1 2">
    <name type="scientific">Melastoma candidum</name>
    <dbReference type="NCBI Taxonomy" id="119954"/>
    <lineage>
        <taxon>Eukaryota</taxon>
        <taxon>Viridiplantae</taxon>
        <taxon>Streptophyta</taxon>
        <taxon>Embryophyta</taxon>
        <taxon>Tracheophyta</taxon>
        <taxon>Spermatophyta</taxon>
        <taxon>Magnoliopsida</taxon>
        <taxon>eudicotyledons</taxon>
        <taxon>Gunneridae</taxon>
        <taxon>Pentapetalae</taxon>
        <taxon>rosids</taxon>
        <taxon>malvids</taxon>
        <taxon>Myrtales</taxon>
        <taxon>Melastomataceae</taxon>
        <taxon>Melastomatoideae</taxon>
        <taxon>Melastomateae</taxon>
        <taxon>Melastoma</taxon>
    </lineage>
</organism>
<comment type="caution">
    <text evidence="1">The sequence shown here is derived from an EMBL/GenBank/DDBJ whole genome shotgun (WGS) entry which is preliminary data.</text>
</comment>
<proteinExistence type="predicted"/>
<keyword evidence="2" id="KW-1185">Reference proteome</keyword>
<protein>
    <submittedName>
        <fullName evidence="1">Uncharacterized protein</fullName>
    </submittedName>
</protein>
<dbReference type="EMBL" id="CM042882">
    <property type="protein sequence ID" value="KAI4380240.1"/>
    <property type="molecule type" value="Genomic_DNA"/>
</dbReference>
<sequence length="96" mass="11030">MCRRHEDSVKKLERDPCMDVYLKQAGFPGIAKLPFIQLDWLLIIAFIKTGRPETHSFHMVFEVMTITLQDVQIHLGLPIEKDPVTSCISVDFTIIC</sequence>
<evidence type="ECO:0000313" key="1">
    <source>
        <dbReference type="EMBL" id="KAI4380240.1"/>
    </source>
</evidence>
<name>A0ACB9RNH0_9MYRT</name>
<gene>
    <name evidence="1" type="ORF">MLD38_006455</name>
</gene>
<reference evidence="2" key="1">
    <citation type="journal article" date="2023" name="Front. Plant Sci.">
        <title>Chromosomal-level genome assembly of Melastoma candidum provides insights into trichome evolution.</title>
        <authorList>
            <person name="Zhong Y."/>
            <person name="Wu W."/>
            <person name="Sun C."/>
            <person name="Zou P."/>
            <person name="Liu Y."/>
            <person name="Dai S."/>
            <person name="Zhou R."/>
        </authorList>
    </citation>
    <scope>NUCLEOTIDE SEQUENCE [LARGE SCALE GENOMIC DNA]</scope>
</reference>